<comment type="similarity">
    <text evidence="2 10">Belongs to the gluconokinase GntK/GntV family.</text>
</comment>
<evidence type="ECO:0000256" key="5">
    <source>
        <dbReference type="ARBA" id="ARBA00022741"/>
    </source>
</evidence>
<organism evidence="11 12">
    <name type="scientific">Pseudonocardia autotrophica</name>
    <name type="common">Amycolata autotrophica</name>
    <name type="synonym">Nocardia autotrophica</name>
    <dbReference type="NCBI Taxonomy" id="2074"/>
    <lineage>
        <taxon>Bacteria</taxon>
        <taxon>Bacillati</taxon>
        <taxon>Actinomycetota</taxon>
        <taxon>Actinomycetes</taxon>
        <taxon>Pseudonocardiales</taxon>
        <taxon>Pseudonocardiaceae</taxon>
        <taxon>Pseudonocardia</taxon>
    </lineage>
</organism>
<evidence type="ECO:0000256" key="2">
    <source>
        <dbReference type="ARBA" id="ARBA00008420"/>
    </source>
</evidence>
<keyword evidence="8" id="KW-0311">Gluconate utilization</keyword>
<dbReference type="SUPFAM" id="SSF52540">
    <property type="entry name" value="P-loop containing nucleoside triphosphate hydrolases"/>
    <property type="match status" value="1"/>
</dbReference>
<dbReference type="Pfam" id="PF13671">
    <property type="entry name" value="AAA_33"/>
    <property type="match status" value="1"/>
</dbReference>
<dbReference type="NCBIfam" id="TIGR01313">
    <property type="entry name" value="therm_gnt_kin"/>
    <property type="match status" value="1"/>
</dbReference>
<evidence type="ECO:0000256" key="4">
    <source>
        <dbReference type="ARBA" id="ARBA00022679"/>
    </source>
</evidence>
<keyword evidence="12" id="KW-1185">Reference proteome</keyword>
<dbReference type="PANTHER" id="PTHR43442:SF3">
    <property type="entry name" value="GLUCONOKINASE-RELATED"/>
    <property type="match status" value="1"/>
</dbReference>
<dbReference type="RefSeq" id="WP_307724093.1">
    <property type="nucleotide sequence ID" value="NZ_AP018920.1"/>
</dbReference>
<keyword evidence="4 10" id="KW-0808">Transferase</keyword>
<dbReference type="PANTHER" id="PTHR43442">
    <property type="entry name" value="GLUCONOKINASE-RELATED"/>
    <property type="match status" value="1"/>
</dbReference>
<dbReference type="GO" id="GO:0005737">
    <property type="term" value="C:cytoplasm"/>
    <property type="evidence" value="ECO:0007669"/>
    <property type="project" value="TreeGrafter"/>
</dbReference>
<reference evidence="11 12" key="1">
    <citation type="submission" date="2016-09" db="EMBL/GenBank/DDBJ databases">
        <title>Pseudonocardia autotrophica DSM535, a candidate organism with high potential of specific P450 cytochromes.</title>
        <authorList>
            <person name="Grumaz C."/>
            <person name="Vainshtein Y."/>
            <person name="Kirstahler P."/>
            <person name="Sohn K."/>
        </authorList>
    </citation>
    <scope>NUCLEOTIDE SEQUENCE [LARGE SCALE GENOMIC DNA]</scope>
    <source>
        <strain evidence="11 12">DSM 535</strain>
    </source>
</reference>
<dbReference type="Gene3D" id="3.40.50.300">
    <property type="entry name" value="P-loop containing nucleotide triphosphate hydrolases"/>
    <property type="match status" value="1"/>
</dbReference>
<evidence type="ECO:0000256" key="1">
    <source>
        <dbReference type="ARBA" id="ARBA00004761"/>
    </source>
</evidence>
<evidence type="ECO:0000256" key="8">
    <source>
        <dbReference type="ARBA" id="ARBA00023064"/>
    </source>
</evidence>
<evidence type="ECO:0000313" key="11">
    <source>
        <dbReference type="EMBL" id="OSY42561.1"/>
    </source>
</evidence>
<proteinExistence type="inferred from homology"/>
<gene>
    <name evidence="11" type="primary">gntK</name>
    <name evidence="11" type="ORF">BG845_01484</name>
</gene>
<evidence type="ECO:0000256" key="9">
    <source>
        <dbReference type="ARBA" id="ARBA00048090"/>
    </source>
</evidence>
<dbReference type="Proteomes" id="UP000194360">
    <property type="component" value="Unassembled WGS sequence"/>
</dbReference>
<dbReference type="GO" id="GO:0019521">
    <property type="term" value="P:D-gluconate metabolic process"/>
    <property type="evidence" value="ECO:0007669"/>
    <property type="project" value="UniProtKB-KW"/>
</dbReference>
<dbReference type="EC" id="2.7.1.12" evidence="3 10"/>
<evidence type="ECO:0000313" key="12">
    <source>
        <dbReference type="Proteomes" id="UP000194360"/>
    </source>
</evidence>
<keyword evidence="5 10" id="KW-0547">Nucleotide-binding</keyword>
<dbReference type="FunFam" id="3.40.50.300:FF:000522">
    <property type="entry name" value="Gluconokinase"/>
    <property type="match status" value="1"/>
</dbReference>
<keyword evidence="7 10" id="KW-0067">ATP-binding</keyword>
<comment type="pathway">
    <text evidence="1">Carbohydrate acid metabolism.</text>
</comment>
<comment type="catalytic activity">
    <reaction evidence="9 10">
        <text>D-gluconate + ATP = 6-phospho-D-gluconate + ADP + H(+)</text>
        <dbReference type="Rhea" id="RHEA:19433"/>
        <dbReference type="ChEBI" id="CHEBI:15378"/>
        <dbReference type="ChEBI" id="CHEBI:18391"/>
        <dbReference type="ChEBI" id="CHEBI:30616"/>
        <dbReference type="ChEBI" id="CHEBI:58759"/>
        <dbReference type="ChEBI" id="CHEBI:456216"/>
        <dbReference type="EC" id="2.7.1.12"/>
    </reaction>
</comment>
<protein>
    <recommendedName>
        <fullName evidence="3 10">Gluconokinase</fullName>
        <ecNumber evidence="3 10">2.7.1.12</ecNumber>
    </recommendedName>
</protein>
<dbReference type="InterPro" id="IPR027417">
    <property type="entry name" value="P-loop_NTPase"/>
</dbReference>
<comment type="caution">
    <text evidence="11">The sequence shown here is derived from an EMBL/GenBank/DDBJ whole genome shotgun (WGS) entry which is preliminary data.</text>
</comment>
<evidence type="ECO:0000256" key="3">
    <source>
        <dbReference type="ARBA" id="ARBA00012054"/>
    </source>
</evidence>
<dbReference type="GO" id="GO:0046316">
    <property type="term" value="F:gluconokinase activity"/>
    <property type="evidence" value="ECO:0007669"/>
    <property type="project" value="UniProtKB-EC"/>
</dbReference>
<sequence>MTHPPHDLQRPPLIVAMGVSGSGKSTVGEALAERLDIAFTDADGLHPPANVAKMSSGVPLTDDDRWPWLDLVGAELAAHDADGLVVACSALRRSYRDRIRSHAPRTAFLHLAGAPEVLAARMAGRAGHFMPPALLLSQLDTLEPLTAGETGVTLDIDAPVDELVAAGAAALA</sequence>
<dbReference type="AlphaFoldDB" id="A0A1Y2N5U2"/>
<evidence type="ECO:0000256" key="7">
    <source>
        <dbReference type="ARBA" id="ARBA00022840"/>
    </source>
</evidence>
<keyword evidence="6 10" id="KW-0418">Kinase</keyword>
<dbReference type="EMBL" id="MIGB01000005">
    <property type="protein sequence ID" value="OSY42561.1"/>
    <property type="molecule type" value="Genomic_DNA"/>
</dbReference>
<dbReference type="InterPro" id="IPR006001">
    <property type="entry name" value="Therm_gnt_kin"/>
</dbReference>
<dbReference type="GO" id="GO:0005524">
    <property type="term" value="F:ATP binding"/>
    <property type="evidence" value="ECO:0007669"/>
    <property type="project" value="UniProtKB-KW"/>
</dbReference>
<dbReference type="STRING" id="2074.BG845_01484"/>
<name>A0A1Y2N5U2_PSEAH</name>
<evidence type="ECO:0000256" key="10">
    <source>
        <dbReference type="RuleBase" id="RU363066"/>
    </source>
</evidence>
<evidence type="ECO:0000256" key="6">
    <source>
        <dbReference type="ARBA" id="ARBA00022777"/>
    </source>
</evidence>
<dbReference type="CDD" id="cd02021">
    <property type="entry name" value="GntK"/>
    <property type="match status" value="1"/>
</dbReference>
<accession>A0A1Y2N5U2</accession>